<evidence type="ECO:0000313" key="2">
    <source>
        <dbReference type="EMBL" id="EIE19824.1"/>
    </source>
</evidence>
<accession>I0YN55</accession>
<dbReference type="InterPro" id="IPR029962">
    <property type="entry name" value="TBL"/>
</dbReference>
<sequence>MTARRHRRGWAWVSAVATLLCILQTTVVLAEEHVRTGQRSHRLHPEDLDTVSKVASAEDGSAAATDDATHQLTAGAMHPKKVLRPAIAAAHHTAHPHEHHHITHRGGGYGMTGDRPACRARDMFSQSGSLPGEWVPHADTAWAGDYEHGECPHFAKDFDCTTGAGELYHRNKELAKTEFNKVFQPYKCELQPFSDRGFDKCLAGRRLIMIGDSTMNGIFSSLACLLRNRIESGRHMPWEVSNITKIHDNIEYMSRGGEAIKQVTGEMFLEGGGEFKLYGFGRFNLTLWDKVIDELQPITKRDTILVNFGAWYHRFFFDKGPKEYQAWQHDIYELLHERLKNYPAQVQQELPDRIPPLDACKPTKIGEYWFDQHMHNMLKSCGQPCAHIGILPLFEASLGAHNLHHGIYGRGREEGEIDCTHYCQHARDVWSTILYNYMCGG</sequence>
<dbReference type="PANTHER" id="PTHR32285">
    <property type="entry name" value="PROTEIN TRICHOME BIREFRINGENCE-LIKE 9-RELATED"/>
    <property type="match status" value="1"/>
</dbReference>
<dbReference type="KEGG" id="csl:COCSUDRAFT_44250"/>
<evidence type="ECO:0008006" key="4">
    <source>
        <dbReference type="Google" id="ProtNLM"/>
    </source>
</evidence>
<protein>
    <recommendedName>
        <fullName evidence="4">Trichome birefringence-like N-terminal domain-containing protein</fullName>
    </recommendedName>
</protein>
<feature type="chain" id="PRO_5003636238" description="Trichome birefringence-like N-terminal domain-containing protein" evidence="1">
    <location>
        <begin position="31"/>
        <end position="441"/>
    </location>
</feature>
<name>I0YN55_COCSC</name>
<feature type="signal peptide" evidence="1">
    <location>
        <begin position="1"/>
        <end position="30"/>
    </location>
</feature>
<dbReference type="OrthoDB" id="2016263at2759"/>
<keyword evidence="1" id="KW-0732">Signal</keyword>
<dbReference type="EMBL" id="AGSI01000017">
    <property type="protein sequence ID" value="EIE19824.1"/>
    <property type="molecule type" value="Genomic_DNA"/>
</dbReference>
<dbReference type="GeneID" id="17037797"/>
<dbReference type="AlphaFoldDB" id="I0YN55"/>
<reference evidence="2 3" key="1">
    <citation type="journal article" date="2012" name="Genome Biol.">
        <title>The genome of the polar eukaryotic microalga coccomyxa subellipsoidea reveals traits of cold adaptation.</title>
        <authorList>
            <person name="Blanc G."/>
            <person name="Agarkova I."/>
            <person name="Grimwood J."/>
            <person name="Kuo A."/>
            <person name="Brueggeman A."/>
            <person name="Dunigan D."/>
            <person name="Gurnon J."/>
            <person name="Ladunga I."/>
            <person name="Lindquist E."/>
            <person name="Lucas S."/>
            <person name="Pangilinan J."/>
            <person name="Proschold T."/>
            <person name="Salamov A."/>
            <person name="Schmutz J."/>
            <person name="Weeks D."/>
            <person name="Yamada T."/>
            <person name="Claverie J.M."/>
            <person name="Grigoriev I."/>
            <person name="Van Etten J."/>
            <person name="Lomsadze A."/>
            <person name="Borodovsky M."/>
        </authorList>
    </citation>
    <scope>NUCLEOTIDE SEQUENCE [LARGE SCALE GENOMIC DNA]</scope>
    <source>
        <strain evidence="2 3">C-169</strain>
    </source>
</reference>
<dbReference type="Proteomes" id="UP000007264">
    <property type="component" value="Unassembled WGS sequence"/>
</dbReference>
<comment type="caution">
    <text evidence="2">The sequence shown here is derived from an EMBL/GenBank/DDBJ whole genome shotgun (WGS) entry which is preliminary data.</text>
</comment>
<proteinExistence type="predicted"/>
<organism evidence="2 3">
    <name type="scientific">Coccomyxa subellipsoidea (strain C-169)</name>
    <name type="common">Green microalga</name>
    <dbReference type="NCBI Taxonomy" id="574566"/>
    <lineage>
        <taxon>Eukaryota</taxon>
        <taxon>Viridiplantae</taxon>
        <taxon>Chlorophyta</taxon>
        <taxon>core chlorophytes</taxon>
        <taxon>Trebouxiophyceae</taxon>
        <taxon>Trebouxiophyceae incertae sedis</taxon>
        <taxon>Coccomyxaceae</taxon>
        <taxon>Coccomyxa</taxon>
        <taxon>Coccomyxa subellipsoidea</taxon>
    </lineage>
</organism>
<dbReference type="GO" id="GO:0016413">
    <property type="term" value="F:O-acetyltransferase activity"/>
    <property type="evidence" value="ECO:0007669"/>
    <property type="project" value="InterPro"/>
</dbReference>
<dbReference type="PANTHER" id="PTHR32285:SF48">
    <property type="entry name" value="PROTEIN TRICHOME BIREFRINGENCE-LIKE 19"/>
    <property type="match status" value="1"/>
</dbReference>
<evidence type="ECO:0000313" key="3">
    <source>
        <dbReference type="Proteomes" id="UP000007264"/>
    </source>
</evidence>
<dbReference type="RefSeq" id="XP_005644368.1">
    <property type="nucleotide sequence ID" value="XM_005644311.1"/>
</dbReference>
<gene>
    <name evidence="2" type="ORF">COCSUDRAFT_44250</name>
</gene>
<keyword evidence="3" id="KW-1185">Reference proteome</keyword>
<evidence type="ECO:0000256" key="1">
    <source>
        <dbReference type="SAM" id="SignalP"/>
    </source>
</evidence>